<feature type="transmembrane region" description="Helical" evidence="7">
    <location>
        <begin position="80"/>
        <end position="98"/>
    </location>
</feature>
<comment type="similarity">
    <text evidence="2">Belongs to the peptidase S54 family.</text>
</comment>
<keyword evidence="3 7" id="KW-0812">Transmembrane</keyword>
<keyword evidence="6 7" id="KW-0472">Membrane</keyword>
<keyword evidence="9" id="KW-0645">Protease</keyword>
<comment type="caution">
    <text evidence="9">The sequence shown here is derived from an EMBL/GenBank/DDBJ whole genome shotgun (WGS) entry which is preliminary data.</text>
</comment>
<dbReference type="InterPro" id="IPR022764">
    <property type="entry name" value="Peptidase_S54_rhomboid_dom"/>
</dbReference>
<sequence length="290" mass="31500">MSASPPPQPSESEAHAVPTCFRHPDRETYVRCTRCDRPICPDCMREASVGFHCVECVAEGSRGVREARTAFGGRVTERPYVTWVLLGLMLLGFLAQQVNPFLTSQFGMFGQSVFHGAWYRLLTAAFLHGGLMHLLFNGFAMYVVGPQLERWLGHARFLALWVLSAVGGSVLSYVVDPLQLSVGASGAIFGLFGAIFVIGRRLRLDTRFIIGLLAINLLITFLVPGISWTAHIGGLVTGLALSAAYAYLPRGAGQSDRRRQTRTIVHASVTLGYAALLAAAVVGWTFVLMG</sequence>
<dbReference type="PANTHER" id="PTHR43731">
    <property type="entry name" value="RHOMBOID PROTEASE"/>
    <property type="match status" value="1"/>
</dbReference>
<feature type="transmembrane region" description="Helical" evidence="7">
    <location>
        <begin position="157"/>
        <end position="175"/>
    </location>
</feature>
<dbReference type="InterPro" id="IPR050925">
    <property type="entry name" value="Rhomboid_protease_S54"/>
</dbReference>
<keyword evidence="5 7" id="KW-1133">Transmembrane helix</keyword>
<accession>A0A852U5G0</accession>
<reference evidence="9 10" key="1">
    <citation type="submission" date="2020-07" db="EMBL/GenBank/DDBJ databases">
        <title>Sequencing the genomes of 1000 actinobacteria strains.</title>
        <authorList>
            <person name="Klenk H.-P."/>
        </authorList>
    </citation>
    <scope>NUCLEOTIDE SEQUENCE [LARGE SCALE GENOMIC DNA]</scope>
    <source>
        <strain evidence="9 10">CXB654</strain>
    </source>
</reference>
<dbReference type="InterPro" id="IPR035952">
    <property type="entry name" value="Rhomboid-like_sf"/>
</dbReference>
<evidence type="ECO:0000256" key="6">
    <source>
        <dbReference type="ARBA" id="ARBA00023136"/>
    </source>
</evidence>
<feature type="transmembrane region" description="Helical" evidence="7">
    <location>
        <begin position="229"/>
        <end position="248"/>
    </location>
</feature>
<dbReference type="Gene3D" id="1.20.1540.10">
    <property type="entry name" value="Rhomboid-like"/>
    <property type="match status" value="1"/>
</dbReference>
<protein>
    <submittedName>
        <fullName evidence="9">Membrane associated rhomboid family serine protease</fullName>
    </submittedName>
</protein>
<evidence type="ECO:0000313" key="10">
    <source>
        <dbReference type="Proteomes" id="UP000589036"/>
    </source>
</evidence>
<dbReference type="AlphaFoldDB" id="A0A852U5G0"/>
<evidence type="ECO:0000256" key="2">
    <source>
        <dbReference type="ARBA" id="ARBA00009045"/>
    </source>
</evidence>
<dbReference type="GO" id="GO:0004252">
    <property type="term" value="F:serine-type endopeptidase activity"/>
    <property type="evidence" value="ECO:0007669"/>
    <property type="project" value="InterPro"/>
</dbReference>
<dbReference type="GO" id="GO:0016020">
    <property type="term" value="C:membrane"/>
    <property type="evidence" value="ECO:0007669"/>
    <property type="project" value="UniProtKB-SubCell"/>
</dbReference>
<evidence type="ECO:0000256" key="1">
    <source>
        <dbReference type="ARBA" id="ARBA00004141"/>
    </source>
</evidence>
<proteinExistence type="inferred from homology"/>
<dbReference type="GO" id="GO:0006508">
    <property type="term" value="P:proteolysis"/>
    <property type="evidence" value="ECO:0007669"/>
    <property type="project" value="UniProtKB-KW"/>
</dbReference>
<evidence type="ECO:0000256" key="3">
    <source>
        <dbReference type="ARBA" id="ARBA00022692"/>
    </source>
</evidence>
<evidence type="ECO:0000313" key="9">
    <source>
        <dbReference type="EMBL" id="NYE50805.1"/>
    </source>
</evidence>
<dbReference type="SUPFAM" id="SSF144091">
    <property type="entry name" value="Rhomboid-like"/>
    <property type="match status" value="1"/>
</dbReference>
<dbReference type="PANTHER" id="PTHR43731:SF14">
    <property type="entry name" value="PRESENILIN-ASSOCIATED RHOMBOID-LIKE PROTEIN, MITOCHONDRIAL"/>
    <property type="match status" value="1"/>
</dbReference>
<evidence type="ECO:0000256" key="5">
    <source>
        <dbReference type="ARBA" id="ARBA00022989"/>
    </source>
</evidence>
<dbReference type="EMBL" id="JACCCC010000001">
    <property type="protein sequence ID" value="NYE50805.1"/>
    <property type="molecule type" value="Genomic_DNA"/>
</dbReference>
<name>A0A852U5G0_9ACTN</name>
<organism evidence="9 10">
    <name type="scientific">Spinactinospora alkalitolerans</name>
    <dbReference type="NCBI Taxonomy" id="687207"/>
    <lineage>
        <taxon>Bacteria</taxon>
        <taxon>Bacillati</taxon>
        <taxon>Actinomycetota</taxon>
        <taxon>Actinomycetes</taxon>
        <taxon>Streptosporangiales</taxon>
        <taxon>Nocardiopsidaceae</taxon>
        <taxon>Spinactinospora</taxon>
    </lineage>
</organism>
<dbReference type="Proteomes" id="UP000589036">
    <property type="component" value="Unassembled WGS sequence"/>
</dbReference>
<feature type="transmembrane region" description="Helical" evidence="7">
    <location>
        <begin position="118"/>
        <end position="145"/>
    </location>
</feature>
<feature type="domain" description="Peptidase S54 rhomboid" evidence="8">
    <location>
        <begin position="116"/>
        <end position="245"/>
    </location>
</feature>
<evidence type="ECO:0000259" key="8">
    <source>
        <dbReference type="Pfam" id="PF01694"/>
    </source>
</evidence>
<gene>
    <name evidence="9" type="ORF">HDA32_005925</name>
</gene>
<feature type="transmembrane region" description="Helical" evidence="7">
    <location>
        <begin position="181"/>
        <end position="199"/>
    </location>
</feature>
<dbReference type="Pfam" id="PF01694">
    <property type="entry name" value="Rhomboid"/>
    <property type="match status" value="1"/>
</dbReference>
<evidence type="ECO:0000256" key="4">
    <source>
        <dbReference type="ARBA" id="ARBA00022801"/>
    </source>
</evidence>
<feature type="transmembrane region" description="Helical" evidence="7">
    <location>
        <begin position="269"/>
        <end position="289"/>
    </location>
</feature>
<feature type="transmembrane region" description="Helical" evidence="7">
    <location>
        <begin position="206"/>
        <end position="223"/>
    </location>
</feature>
<keyword evidence="4" id="KW-0378">Hydrolase</keyword>
<keyword evidence="10" id="KW-1185">Reference proteome</keyword>
<comment type="subcellular location">
    <subcellularLocation>
        <location evidence="1">Membrane</location>
        <topology evidence="1">Multi-pass membrane protein</topology>
    </subcellularLocation>
</comment>
<dbReference type="RefSeq" id="WP_179646223.1">
    <property type="nucleotide sequence ID" value="NZ_BAAAYY010000005.1"/>
</dbReference>
<evidence type="ECO:0000256" key="7">
    <source>
        <dbReference type="SAM" id="Phobius"/>
    </source>
</evidence>